<evidence type="ECO:0000313" key="5">
    <source>
        <dbReference type="Proteomes" id="UP000823617"/>
    </source>
</evidence>
<dbReference type="Gene3D" id="3.60.21.10">
    <property type="match status" value="1"/>
</dbReference>
<dbReference type="EMBL" id="JADIMK010000090">
    <property type="protein sequence ID" value="MBO8456419.1"/>
    <property type="molecule type" value="Genomic_DNA"/>
</dbReference>
<dbReference type="InterPro" id="IPR032288">
    <property type="entry name" value="Metallophos_C"/>
</dbReference>
<dbReference type="PANTHER" id="PTHR43143:SF1">
    <property type="entry name" value="SERINE_THREONINE-PROTEIN PHOSPHATASE CPPED1"/>
    <property type="match status" value="1"/>
</dbReference>
<dbReference type="Pfam" id="PF00149">
    <property type="entry name" value="Metallophos"/>
    <property type="match status" value="1"/>
</dbReference>
<evidence type="ECO:0000259" key="1">
    <source>
        <dbReference type="Pfam" id="PF00149"/>
    </source>
</evidence>
<comment type="caution">
    <text evidence="4">The sequence shown here is derived from an EMBL/GenBank/DDBJ whole genome shotgun (WGS) entry which is preliminary data.</text>
</comment>
<dbReference type="InterPro" id="IPR004843">
    <property type="entry name" value="Calcineurin-like_PHP"/>
</dbReference>
<dbReference type="Pfam" id="PF16370">
    <property type="entry name" value="MetallophosC"/>
    <property type="match status" value="1"/>
</dbReference>
<dbReference type="Pfam" id="PF16371">
    <property type="entry name" value="MetallophosN"/>
    <property type="match status" value="1"/>
</dbReference>
<dbReference type="GO" id="GO:0016787">
    <property type="term" value="F:hydrolase activity"/>
    <property type="evidence" value="ECO:0007669"/>
    <property type="project" value="InterPro"/>
</dbReference>
<dbReference type="InterPro" id="IPR032285">
    <property type="entry name" value="Metallophos_N"/>
</dbReference>
<name>A0A9D9HM68_9BACT</name>
<feature type="domain" description="Calcineurin-like phosphoesterase N-terminal" evidence="3">
    <location>
        <begin position="17"/>
        <end position="81"/>
    </location>
</feature>
<feature type="domain" description="Calcineurin-like phosphoesterase C-terminal" evidence="2">
    <location>
        <begin position="319"/>
        <end position="465"/>
    </location>
</feature>
<feature type="domain" description="Calcineurin-like phosphoesterase" evidence="1">
    <location>
        <begin position="140"/>
        <end position="307"/>
    </location>
</feature>
<gene>
    <name evidence="4" type="ORF">IAC08_08490</name>
</gene>
<protein>
    <submittedName>
        <fullName evidence="4">Calcineurin-like phosphoesterase C-terminal domain-containing protein</fullName>
    </submittedName>
</protein>
<proteinExistence type="predicted"/>
<dbReference type="SUPFAM" id="SSF49464">
    <property type="entry name" value="Carboxypeptidase regulatory domain-like"/>
    <property type="match status" value="1"/>
</dbReference>
<reference evidence="4" key="1">
    <citation type="submission" date="2020-10" db="EMBL/GenBank/DDBJ databases">
        <authorList>
            <person name="Gilroy R."/>
        </authorList>
    </citation>
    <scope>NUCLEOTIDE SEQUENCE</scope>
    <source>
        <strain evidence="4">B1-3475</strain>
    </source>
</reference>
<accession>A0A9D9HM68</accession>
<evidence type="ECO:0000259" key="2">
    <source>
        <dbReference type="Pfam" id="PF16370"/>
    </source>
</evidence>
<dbReference type="AlphaFoldDB" id="A0A9D9HM68"/>
<dbReference type="Proteomes" id="UP000823617">
    <property type="component" value="Unassembled WGS sequence"/>
</dbReference>
<dbReference type="SUPFAM" id="SSF56300">
    <property type="entry name" value="Metallo-dependent phosphatases"/>
    <property type="match status" value="1"/>
</dbReference>
<dbReference type="PANTHER" id="PTHR43143">
    <property type="entry name" value="METALLOPHOSPHOESTERASE, CALCINEURIN SUPERFAMILY"/>
    <property type="match status" value="1"/>
</dbReference>
<reference evidence="4" key="2">
    <citation type="journal article" date="2021" name="PeerJ">
        <title>Extensive microbial diversity within the chicken gut microbiome revealed by metagenomics and culture.</title>
        <authorList>
            <person name="Gilroy R."/>
            <person name="Ravi A."/>
            <person name="Getino M."/>
            <person name="Pursley I."/>
            <person name="Horton D.L."/>
            <person name="Alikhan N.F."/>
            <person name="Baker D."/>
            <person name="Gharbi K."/>
            <person name="Hall N."/>
            <person name="Watson M."/>
            <person name="Adriaenssens E.M."/>
            <person name="Foster-Nyarko E."/>
            <person name="Jarju S."/>
            <person name="Secka A."/>
            <person name="Antonio M."/>
            <person name="Oren A."/>
            <person name="Chaudhuri R.R."/>
            <person name="La Ragione R."/>
            <person name="Hildebrand F."/>
            <person name="Pallen M.J."/>
        </authorList>
    </citation>
    <scope>NUCLEOTIDE SEQUENCE</scope>
    <source>
        <strain evidence="4">B1-3475</strain>
    </source>
</reference>
<dbReference type="InterPro" id="IPR029052">
    <property type="entry name" value="Metallo-depent_PP-like"/>
</dbReference>
<evidence type="ECO:0000313" key="4">
    <source>
        <dbReference type="EMBL" id="MBO8456419.1"/>
    </source>
</evidence>
<organism evidence="4 5">
    <name type="scientific">Candidatus Cryptobacteroides intestinigallinarum</name>
    <dbReference type="NCBI Taxonomy" id="2840767"/>
    <lineage>
        <taxon>Bacteria</taxon>
        <taxon>Pseudomonadati</taxon>
        <taxon>Bacteroidota</taxon>
        <taxon>Bacteroidia</taxon>
        <taxon>Bacteroidales</taxon>
        <taxon>Candidatus Cryptobacteroides</taxon>
    </lineage>
</organism>
<evidence type="ECO:0000259" key="3">
    <source>
        <dbReference type="Pfam" id="PF16371"/>
    </source>
</evidence>
<dbReference type="InterPro" id="IPR008969">
    <property type="entry name" value="CarboxyPept-like_regulatory"/>
</dbReference>
<sequence length="467" mass="51945">MFLAAVQFRADAETIRGRVTCGGRPLAGVVVSDGMTCTSTDQKGKYTLEAWPESGQVFVSVPSGYLPELAEGSIPVFFKDKAPVCDFSLRRNPSDDSSHIFFVQADVQMTSGADLKSYSLLLDDMVSTRDSIMASFPAGKAPDVFGLDCGDIVGDTPSLYPDYIGAAAVLQMPVYRAIGNHDMDYWGRSHETSARTFSGYFGPTRYSFNKGKIHYVVIDNNFYIGRDYFYIGYVDEATFRWLEEDLSYVPEGSTVVLLMHIPSRLVPEEEPFSYSYGALADRTVNAQALHSVLSGYDAHIISGHMHYNLNICFSDSLMEHNTASVCGTWWCTPVCLDGTPSGYGIYMAEGDSLSWIYKGAGHPVSYQGRSYPPGTAEEYPDLLVANVWNWDPSWKVEWLEDGKVMGEMERFTGYDPLAASLCRDRTVVRYDWIAPTVTSHLFRARPSDPSAVLTVRATDRFGKVYEF</sequence>
<dbReference type="InterPro" id="IPR051918">
    <property type="entry name" value="STPP_CPPED1"/>
</dbReference>